<dbReference type="Gramene" id="mRNA:HanXRQr2_Chr03g0088781">
    <property type="protein sequence ID" value="mRNA:HanXRQr2_Chr03g0088781"/>
    <property type="gene ID" value="HanXRQr2_Chr03g0088781"/>
</dbReference>
<reference evidence="1" key="1">
    <citation type="journal article" date="2017" name="Nature">
        <title>The sunflower genome provides insights into oil metabolism, flowering and Asterid evolution.</title>
        <authorList>
            <person name="Badouin H."/>
            <person name="Gouzy J."/>
            <person name="Grassa C.J."/>
            <person name="Murat F."/>
            <person name="Staton S.E."/>
            <person name="Cottret L."/>
            <person name="Lelandais-Briere C."/>
            <person name="Owens G.L."/>
            <person name="Carrere S."/>
            <person name="Mayjonade B."/>
            <person name="Legrand L."/>
            <person name="Gill N."/>
            <person name="Kane N.C."/>
            <person name="Bowers J.E."/>
            <person name="Hubner S."/>
            <person name="Bellec A."/>
            <person name="Berard A."/>
            <person name="Berges H."/>
            <person name="Blanchet N."/>
            <person name="Boniface M.C."/>
            <person name="Brunel D."/>
            <person name="Catrice O."/>
            <person name="Chaidir N."/>
            <person name="Claudel C."/>
            <person name="Donnadieu C."/>
            <person name="Faraut T."/>
            <person name="Fievet G."/>
            <person name="Helmstetter N."/>
            <person name="King M."/>
            <person name="Knapp S.J."/>
            <person name="Lai Z."/>
            <person name="Le Paslier M.C."/>
            <person name="Lippi Y."/>
            <person name="Lorenzon L."/>
            <person name="Mandel J.R."/>
            <person name="Marage G."/>
            <person name="Marchand G."/>
            <person name="Marquand E."/>
            <person name="Bret-Mestries E."/>
            <person name="Morien E."/>
            <person name="Nambeesan S."/>
            <person name="Nguyen T."/>
            <person name="Pegot-Espagnet P."/>
            <person name="Pouilly N."/>
            <person name="Raftis F."/>
            <person name="Sallet E."/>
            <person name="Schiex T."/>
            <person name="Thomas J."/>
            <person name="Vandecasteele C."/>
            <person name="Vares D."/>
            <person name="Vear F."/>
            <person name="Vautrin S."/>
            <person name="Crespi M."/>
            <person name="Mangin B."/>
            <person name="Burke J.M."/>
            <person name="Salse J."/>
            <person name="Munos S."/>
            <person name="Vincourt P."/>
            <person name="Rieseberg L.H."/>
            <person name="Langlade N.B."/>
        </authorList>
    </citation>
    <scope>NUCLEOTIDE SEQUENCE</scope>
    <source>
        <tissue evidence="1">Leaves</tissue>
    </source>
</reference>
<protein>
    <submittedName>
        <fullName evidence="1">Uncharacterized protein</fullName>
    </submittedName>
</protein>
<accession>A0A9K3JCT5</accession>
<name>A0A9K3JCT5_HELAN</name>
<dbReference type="Proteomes" id="UP000215914">
    <property type="component" value="Unassembled WGS sequence"/>
</dbReference>
<keyword evidence="2" id="KW-1185">Reference proteome</keyword>
<sequence length="87" mass="10102">MINTPTGFHKLIIPKTNIQKLLSLSPLDHSRPNTPFHTSISFSTSIHEDSRALHGDFKLVYDIGFGKSWRILWMMMHVVMFIMLDNF</sequence>
<dbReference type="AlphaFoldDB" id="A0A9K3JCT5"/>
<proteinExistence type="predicted"/>
<gene>
    <name evidence="1" type="ORF">HanXRQr2_Chr03g0088781</name>
</gene>
<comment type="caution">
    <text evidence="1">The sequence shown here is derived from an EMBL/GenBank/DDBJ whole genome shotgun (WGS) entry which is preliminary data.</text>
</comment>
<evidence type="ECO:0000313" key="1">
    <source>
        <dbReference type="EMBL" id="KAF5812642.1"/>
    </source>
</evidence>
<evidence type="ECO:0000313" key="2">
    <source>
        <dbReference type="Proteomes" id="UP000215914"/>
    </source>
</evidence>
<reference evidence="1" key="2">
    <citation type="submission" date="2020-06" db="EMBL/GenBank/DDBJ databases">
        <title>Helianthus annuus Genome sequencing and assembly Release 2.</title>
        <authorList>
            <person name="Gouzy J."/>
            <person name="Langlade N."/>
            <person name="Munos S."/>
        </authorList>
    </citation>
    <scope>NUCLEOTIDE SEQUENCE</scope>
    <source>
        <tissue evidence="1">Leaves</tissue>
    </source>
</reference>
<organism evidence="1 2">
    <name type="scientific">Helianthus annuus</name>
    <name type="common">Common sunflower</name>
    <dbReference type="NCBI Taxonomy" id="4232"/>
    <lineage>
        <taxon>Eukaryota</taxon>
        <taxon>Viridiplantae</taxon>
        <taxon>Streptophyta</taxon>
        <taxon>Embryophyta</taxon>
        <taxon>Tracheophyta</taxon>
        <taxon>Spermatophyta</taxon>
        <taxon>Magnoliopsida</taxon>
        <taxon>eudicotyledons</taxon>
        <taxon>Gunneridae</taxon>
        <taxon>Pentapetalae</taxon>
        <taxon>asterids</taxon>
        <taxon>campanulids</taxon>
        <taxon>Asterales</taxon>
        <taxon>Asteraceae</taxon>
        <taxon>Asteroideae</taxon>
        <taxon>Heliantheae alliance</taxon>
        <taxon>Heliantheae</taxon>
        <taxon>Helianthus</taxon>
    </lineage>
</organism>
<dbReference type="EMBL" id="MNCJ02000318">
    <property type="protein sequence ID" value="KAF5812642.1"/>
    <property type="molecule type" value="Genomic_DNA"/>
</dbReference>